<dbReference type="Pfam" id="PF16945">
    <property type="entry name" value="Phage_r1t_holin"/>
    <property type="match status" value="1"/>
</dbReference>
<reference evidence="3 4" key="1">
    <citation type="submission" date="2019-02" db="EMBL/GenBank/DDBJ databases">
        <authorList>
            <person name="Khodamoradi S."/>
            <person name="Hahnke R.L."/>
            <person name="Kaempfer P."/>
            <person name="Schumann P."/>
            <person name="Rohde M."/>
            <person name="Steinert M."/>
            <person name="Luzhetskyy A."/>
            <person name="Wink J."/>
            <person name="Ruckert C."/>
        </authorList>
    </citation>
    <scope>NUCLEOTIDE SEQUENCE [LARGE SCALE GENOMIC DNA]</scope>
    <source>
        <strain evidence="3 4">M2</strain>
    </source>
</reference>
<evidence type="ECO:0000313" key="4">
    <source>
        <dbReference type="Proteomes" id="UP000292235"/>
    </source>
</evidence>
<accession>A0A4P6Q3M4</accession>
<evidence type="ECO:0000313" key="3">
    <source>
        <dbReference type="EMBL" id="QBI53414.1"/>
    </source>
</evidence>
<sequence length="90" mass="9473">MFTVRFWRQSAELAARGAAHMALGAGVADASTLWEISAWQVLGAAGLGALLSVLTSLITMEAGERGSPLATRHLATARGRHRDESERGGL</sequence>
<protein>
    <recommendedName>
        <fullName evidence="5">Holin</fullName>
    </recommendedName>
</protein>
<proteinExistence type="predicted"/>
<keyword evidence="4" id="KW-1185">Reference proteome</keyword>
<evidence type="ECO:0008006" key="5">
    <source>
        <dbReference type="Google" id="ProtNLM"/>
    </source>
</evidence>
<organism evidence="3 4">
    <name type="scientific">Streptomonospora litoralis</name>
    <dbReference type="NCBI Taxonomy" id="2498135"/>
    <lineage>
        <taxon>Bacteria</taxon>
        <taxon>Bacillati</taxon>
        <taxon>Actinomycetota</taxon>
        <taxon>Actinomycetes</taxon>
        <taxon>Streptosporangiales</taxon>
        <taxon>Nocardiopsidaceae</taxon>
        <taxon>Streptomonospora</taxon>
    </lineage>
</organism>
<dbReference type="AlphaFoldDB" id="A0A4P6Q3M4"/>
<dbReference type="RefSeq" id="WP_131097784.1">
    <property type="nucleotide sequence ID" value="NZ_CP036455.1"/>
</dbReference>
<keyword evidence="2" id="KW-1133">Transmembrane helix</keyword>
<gene>
    <name evidence="3" type="ORF">EKD16_08100</name>
</gene>
<keyword evidence="2" id="KW-0472">Membrane</keyword>
<dbReference type="InterPro" id="IPR020109">
    <property type="entry name" value="Holin_r1t"/>
</dbReference>
<feature type="compositionally biased region" description="Basic and acidic residues" evidence="1">
    <location>
        <begin position="81"/>
        <end position="90"/>
    </location>
</feature>
<keyword evidence="2" id="KW-0812">Transmembrane</keyword>
<feature type="region of interest" description="Disordered" evidence="1">
    <location>
        <begin position="69"/>
        <end position="90"/>
    </location>
</feature>
<dbReference type="KEGG" id="strr:EKD16_08100"/>
<name>A0A4P6Q3M4_9ACTN</name>
<evidence type="ECO:0000256" key="2">
    <source>
        <dbReference type="SAM" id="Phobius"/>
    </source>
</evidence>
<evidence type="ECO:0000256" key="1">
    <source>
        <dbReference type="SAM" id="MobiDB-lite"/>
    </source>
</evidence>
<dbReference type="EMBL" id="CP036455">
    <property type="protein sequence ID" value="QBI53414.1"/>
    <property type="molecule type" value="Genomic_DNA"/>
</dbReference>
<dbReference type="Proteomes" id="UP000292235">
    <property type="component" value="Chromosome"/>
</dbReference>
<feature type="transmembrane region" description="Helical" evidence="2">
    <location>
        <begin position="38"/>
        <end position="58"/>
    </location>
</feature>